<dbReference type="Pfam" id="PF01156">
    <property type="entry name" value="IU_nuc_hydro"/>
    <property type="match status" value="1"/>
</dbReference>
<dbReference type="InterPro" id="IPR023186">
    <property type="entry name" value="IUNH"/>
</dbReference>
<dbReference type="InterPro" id="IPR036452">
    <property type="entry name" value="Ribo_hydro-like"/>
</dbReference>
<dbReference type="AlphaFoldDB" id="A0A367XMP4"/>
<proteinExistence type="inferred from homology"/>
<dbReference type="PANTHER" id="PTHR12304:SF4">
    <property type="entry name" value="URIDINE NUCLEOSIDASE"/>
    <property type="match status" value="1"/>
</dbReference>
<feature type="domain" description="Inosine/uridine-preferring nucleoside hydrolase" evidence="4">
    <location>
        <begin position="8"/>
        <end position="316"/>
    </location>
</feature>
<keyword evidence="3" id="KW-0326">Glycosidase</keyword>
<dbReference type="Proteomes" id="UP000253472">
    <property type="component" value="Unassembled WGS sequence"/>
</dbReference>
<evidence type="ECO:0000313" key="5">
    <source>
        <dbReference type="EMBL" id="RCK54916.1"/>
    </source>
</evidence>
<protein>
    <submittedName>
        <fullName evidence="5">Uridine nucleosidase</fullName>
    </submittedName>
</protein>
<evidence type="ECO:0000256" key="3">
    <source>
        <dbReference type="ARBA" id="ARBA00023295"/>
    </source>
</evidence>
<reference evidence="5 6" key="1">
    <citation type="submission" date="2018-06" db="EMBL/GenBank/DDBJ databases">
        <title>Whole genome sequencing of Candida tropicalis (genome annotated by CSBL at Korea University).</title>
        <authorList>
            <person name="Ahn J."/>
        </authorList>
    </citation>
    <scope>NUCLEOTIDE SEQUENCE [LARGE SCALE GENOMIC DNA]</scope>
    <source>
        <strain evidence="5 6">ATCC 20962</strain>
    </source>
</reference>
<evidence type="ECO:0000313" key="6">
    <source>
        <dbReference type="Proteomes" id="UP000253472"/>
    </source>
</evidence>
<dbReference type="EMBL" id="QLNQ01000030">
    <property type="protein sequence ID" value="RCK54916.1"/>
    <property type="molecule type" value="Genomic_DNA"/>
</dbReference>
<evidence type="ECO:0000256" key="2">
    <source>
        <dbReference type="ARBA" id="ARBA00022801"/>
    </source>
</evidence>
<dbReference type="STRING" id="5486.A0A367XMP4"/>
<dbReference type="InterPro" id="IPR001910">
    <property type="entry name" value="Inosine/uridine_hydrolase_dom"/>
</dbReference>
<dbReference type="GO" id="GO:0008477">
    <property type="term" value="F:purine nucleosidase activity"/>
    <property type="evidence" value="ECO:0007669"/>
    <property type="project" value="TreeGrafter"/>
</dbReference>
<dbReference type="SUPFAM" id="SSF53590">
    <property type="entry name" value="Nucleoside hydrolase"/>
    <property type="match status" value="1"/>
</dbReference>
<gene>
    <name evidence="5" type="primary">URH1_1</name>
    <name evidence="5" type="ORF">Cantr_04301</name>
</gene>
<comment type="similarity">
    <text evidence="1">Belongs to the IUNH family.</text>
</comment>
<dbReference type="PANTHER" id="PTHR12304">
    <property type="entry name" value="INOSINE-URIDINE PREFERRING NUCLEOSIDE HYDROLASE"/>
    <property type="match status" value="1"/>
</dbReference>
<comment type="caution">
    <text evidence="5">The sequence shown here is derived from an EMBL/GenBank/DDBJ whole genome shotgun (WGS) entry which is preliminary data.</text>
</comment>
<dbReference type="Gene3D" id="3.90.245.10">
    <property type="entry name" value="Ribonucleoside hydrolase-like"/>
    <property type="match status" value="1"/>
</dbReference>
<keyword evidence="6" id="KW-1185">Reference proteome</keyword>
<dbReference type="CDD" id="cd02651">
    <property type="entry name" value="nuc_hydro_IU_UC_XIUA"/>
    <property type="match status" value="1"/>
</dbReference>
<organism evidence="5 6">
    <name type="scientific">Candida viswanathii</name>
    <dbReference type="NCBI Taxonomy" id="5486"/>
    <lineage>
        <taxon>Eukaryota</taxon>
        <taxon>Fungi</taxon>
        <taxon>Dikarya</taxon>
        <taxon>Ascomycota</taxon>
        <taxon>Saccharomycotina</taxon>
        <taxon>Pichiomycetes</taxon>
        <taxon>Debaryomycetaceae</taxon>
        <taxon>Candida/Lodderomyces clade</taxon>
        <taxon>Candida</taxon>
    </lineage>
</organism>
<keyword evidence="2" id="KW-0378">Hydrolase</keyword>
<accession>A0A367XMP4</accession>
<evidence type="ECO:0000259" key="4">
    <source>
        <dbReference type="Pfam" id="PF01156"/>
    </source>
</evidence>
<dbReference type="GO" id="GO:0006152">
    <property type="term" value="P:purine nucleoside catabolic process"/>
    <property type="evidence" value="ECO:0007669"/>
    <property type="project" value="TreeGrafter"/>
</dbReference>
<dbReference type="OrthoDB" id="432381at2759"/>
<dbReference type="GO" id="GO:0005829">
    <property type="term" value="C:cytosol"/>
    <property type="evidence" value="ECO:0007669"/>
    <property type="project" value="TreeGrafter"/>
</dbReference>
<name>A0A367XMP4_9ASCO</name>
<evidence type="ECO:0000256" key="1">
    <source>
        <dbReference type="ARBA" id="ARBA00009176"/>
    </source>
</evidence>
<sequence>MTKQPIPIWLDCDPGNDDAFAILLSLFDSRFELLGISTVHGNAPLEMTTHNTLSLLDLLHVHNKVKVYRGLEVPLENEPQYALDIHGNNGIGGVEFPGKTTNQIAQDKGYLEALKDTIEANTGNMCLVCTGTLTNIAKLVTRYPEIKDSLKYVSIMGGSFGFGNVSPYAEFNFHADPHAAKIVFDAVGDKVILAPLNFTHTVIANSHVRRQIYDEDNEKRNSYVRSVFYTIITFYSKVYGASGFTEGPPVHDPLAVYSLLPFVHKNDDYGYKFTRKKIDVIVDGEHAGETVVVGDESNPKEGVYIGEELNNKKFWDSLLLALKNADLYVSSNL</sequence>